<organism evidence="1 2">
    <name type="scientific">Trichomalopsis sarcophagae</name>
    <dbReference type="NCBI Taxonomy" id="543379"/>
    <lineage>
        <taxon>Eukaryota</taxon>
        <taxon>Metazoa</taxon>
        <taxon>Ecdysozoa</taxon>
        <taxon>Arthropoda</taxon>
        <taxon>Hexapoda</taxon>
        <taxon>Insecta</taxon>
        <taxon>Pterygota</taxon>
        <taxon>Neoptera</taxon>
        <taxon>Endopterygota</taxon>
        <taxon>Hymenoptera</taxon>
        <taxon>Apocrita</taxon>
        <taxon>Proctotrupomorpha</taxon>
        <taxon>Chalcidoidea</taxon>
        <taxon>Pteromalidae</taxon>
        <taxon>Pteromalinae</taxon>
        <taxon>Trichomalopsis</taxon>
    </lineage>
</organism>
<reference evidence="1 2" key="1">
    <citation type="journal article" date="2017" name="Curr. Biol.">
        <title>The Evolution of Venom by Co-option of Single-Copy Genes.</title>
        <authorList>
            <person name="Martinson E.O."/>
            <person name="Mrinalini"/>
            <person name="Kelkar Y.D."/>
            <person name="Chang C.H."/>
            <person name="Werren J.H."/>
        </authorList>
    </citation>
    <scope>NUCLEOTIDE SEQUENCE [LARGE SCALE GENOMIC DNA]</scope>
    <source>
        <strain evidence="1 2">Alberta</strain>
        <tissue evidence="1">Whole body</tissue>
    </source>
</reference>
<protein>
    <submittedName>
        <fullName evidence="1">Uncharacterized protein</fullName>
    </submittedName>
</protein>
<sequence>MIRFEVPFKQTQPGKPIGSINQARRNFPFSTPLISIPLIFPIFQGFPYFSYSGAQQASWKALGIQYILKLGPSFIGACFPFRTYARETLLSHSSNRFRRGATP</sequence>
<comment type="caution">
    <text evidence="1">The sequence shown here is derived from an EMBL/GenBank/DDBJ whole genome shotgun (WGS) entry which is preliminary data.</text>
</comment>
<dbReference type="Proteomes" id="UP000215335">
    <property type="component" value="Unassembled WGS sequence"/>
</dbReference>
<dbReference type="AlphaFoldDB" id="A0A232F551"/>
<name>A0A232F551_9HYME</name>
<accession>A0A232F551</accession>
<proteinExistence type="predicted"/>
<gene>
    <name evidence="1" type="ORF">TSAR_001826</name>
</gene>
<keyword evidence="2" id="KW-1185">Reference proteome</keyword>
<evidence type="ECO:0000313" key="2">
    <source>
        <dbReference type="Proteomes" id="UP000215335"/>
    </source>
</evidence>
<evidence type="ECO:0000313" key="1">
    <source>
        <dbReference type="EMBL" id="OXU25593.1"/>
    </source>
</evidence>
<dbReference type="EMBL" id="NNAY01000990">
    <property type="protein sequence ID" value="OXU25593.1"/>
    <property type="molecule type" value="Genomic_DNA"/>
</dbReference>